<dbReference type="STRING" id="1314776.A0A166B2E2"/>
<dbReference type="AlphaFoldDB" id="A0A166B2E2"/>
<accession>A0A166B2E2</accession>
<protein>
    <submittedName>
        <fullName evidence="2">p-loop containing nucleoside triphosphate hydrolase protein</fullName>
    </submittedName>
</protein>
<dbReference type="GO" id="GO:0016887">
    <property type="term" value="F:ATP hydrolysis activity"/>
    <property type="evidence" value="ECO:0007669"/>
    <property type="project" value="InterPro"/>
</dbReference>
<reference evidence="2 3" key="1">
    <citation type="journal article" date="2016" name="Mol. Biol. Evol.">
        <title>Comparative Genomics of Early-Diverging Mushroom-Forming Fungi Provides Insights into the Origins of Lignocellulose Decay Capabilities.</title>
        <authorList>
            <person name="Nagy L.G."/>
            <person name="Riley R."/>
            <person name="Tritt A."/>
            <person name="Adam C."/>
            <person name="Daum C."/>
            <person name="Floudas D."/>
            <person name="Sun H."/>
            <person name="Yadav J.S."/>
            <person name="Pangilinan J."/>
            <person name="Larsson K.H."/>
            <person name="Matsuura K."/>
            <person name="Barry K."/>
            <person name="Labutti K."/>
            <person name="Kuo R."/>
            <person name="Ohm R.A."/>
            <person name="Bhattacharya S.S."/>
            <person name="Shirouzu T."/>
            <person name="Yoshinaga Y."/>
            <person name="Martin F.M."/>
            <person name="Grigoriev I.V."/>
            <person name="Hibbett D.S."/>
        </authorList>
    </citation>
    <scope>NUCLEOTIDE SEQUENCE [LARGE SCALE GENOMIC DNA]</scope>
    <source>
        <strain evidence="2 3">HHB10207 ss-3</strain>
    </source>
</reference>
<keyword evidence="3" id="KW-1185">Reference proteome</keyword>
<name>A0A166B2E2_9AGAM</name>
<sequence>MGLFEHEGVLEIDGRNVREYNPQTLHRHTTACFQDFQRYDLTTRENVGVGDWKLINDDESLESAMKKGGALEVIQEVGGLDAVLTKHPARSTLARYAANQPKVSRLSGGQWQRIALSRAFIRSTDATLVVFDEPSSALDARAEHELFERIHSLSSSENGERRRTTIYISHRFSTVRKADKIAVMESGTISEFGNHQSLMQLGGRYAEFFKLQAEAFI</sequence>
<gene>
    <name evidence="2" type="ORF">SISSUDRAFT_118867</name>
</gene>
<dbReference type="PANTHER" id="PTHR24221">
    <property type="entry name" value="ATP-BINDING CASSETTE SUB-FAMILY B"/>
    <property type="match status" value="1"/>
</dbReference>
<evidence type="ECO:0000259" key="1">
    <source>
        <dbReference type="PROSITE" id="PS50893"/>
    </source>
</evidence>
<dbReference type="InterPro" id="IPR039421">
    <property type="entry name" value="Type_1_exporter"/>
</dbReference>
<dbReference type="PANTHER" id="PTHR24221:SF646">
    <property type="entry name" value="HAEMOLYSIN SECRETION ATP-BINDING PROTEIN"/>
    <property type="match status" value="1"/>
</dbReference>
<dbReference type="EMBL" id="KV428123">
    <property type="protein sequence ID" value="KZT35937.1"/>
    <property type="molecule type" value="Genomic_DNA"/>
</dbReference>
<dbReference type="Pfam" id="PF00005">
    <property type="entry name" value="ABC_tran"/>
    <property type="match status" value="1"/>
</dbReference>
<dbReference type="GO" id="GO:0005524">
    <property type="term" value="F:ATP binding"/>
    <property type="evidence" value="ECO:0007669"/>
    <property type="project" value="InterPro"/>
</dbReference>
<dbReference type="InterPro" id="IPR003439">
    <property type="entry name" value="ABC_transporter-like_ATP-bd"/>
</dbReference>
<dbReference type="InterPro" id="IPR017871">
    <property type="entry name" value="ABC_transporter-like_CS"/>
</dbReference>
<keyword evidence="2" id="KW-0378">Hydrolase</keyword>
<proteinExistence type="predicted"/>
<dbReference type="PROSITE" id="PS50893">
    <property type="entry name" value="ABC_TRANSPORTER_2"/>
    <property type="match status" value="1"/>
</dbReference>
<organism evidence="2 3">
    <name type="scientific">Sistotremastrum suecicum HHB10207 ss-3</name>
    <dbReference type="NCBI Taxonomy" id="1314776"/>
    <lineage>
        <taxon>Eukaryota</taxon>
        <taxon>Fungi</taxon>
        <taxon>Dikarya</taxon>
        <taxon>Basidiomycota</taxon>
        <taxon>Agaricomycotina</taxon>
        <taxon>Agaricomycetes</taxon>
        <taxon>Sistotremastrales</taxon>
        <taxon>Sistotremastraceae</taxon>
        <taxon>Sistotremastrum</taxon>
    </lineage>
</organism>
<dbReference type="PROSITE" id="PS00211">
    <property type="entry name" value="ABC_TRANSPORTER_1"/>
    <property type="match status" value="1"/>
</dbReference>
<evidence type="ECO:0000313" key="3">
    <source>
        <dbReference type="Proteomes" id="UP000076798"/>
    </source>
</evidence>
<evidence type="ECO:0000313" key="2">
    <source>
        <dbReference type="EMBL" id="KZT35937.1"/>
    </source>
</evidence>
<dbReference type="OrthoDB" id="6500128at2759"/>
<feature type="domain" description="ABC transporter" evidence="1">
    <location>
        <begin position="1"/>
        <end position="211"/>
    </location>
</feature>
<dbReference type="Proteomes" id="UP000076798">
    <property type="component" value="Unassembled WGS sequence"/>
</dbReference>
<dbReference type="SUPFAM" id="SSF52540">
    <property type="entry name" value="P-loop containing nucleoside triphosphate hydrolases"/>
    <property type="match status" value="1"/>
</dbReference>
<dbReference type="Gene3D" id="3.40.50.300">
    <property type="entry name" value="P-loop containing nucleotide triphosphate hydrolases"/>
    <property type="match status" value="1"/>
</dbReference>
<dbReference type="InterPro" id="IPR027417">
    <property type="entry name" value="P-loop_NTPase"/>
</dbReference>
<dbReference type="GO" id="GO:0034040">
    <property type="term" value="F:ATPase-coupled lipid transmembrane transporter activity"/>
    <property type="evidence" value="ECO:0007669"/>
    <property type="project" value="TreeGrafter"/>
</dbReference>